<gene>
    <name evidence="3" type="ORF">DI579_01175</name>
</gene>
<dbReference type="InterPro" id="IPR050570">
    <property type="entry name" value="Cell_wall_metabolism_enzyme"/>
</dbReference>
<accession>A0A2W5ICF3</accession>
<dbReference type="GO" id="GO:0004222">
    <property type="term" value="F:metalloendopeptidase activity"/>
    <property type="evidence" value="ECO:0007669"/>
    <property type="project" value="TreeGrafter"/>
</dbReference>
<protein>
    <recommendedName>
        <fullName evidence="2">M23ase beta-sheet core domain-containing protein</fullName>
    </recommendedName>
</protein>
<dbReference type="AlphaFoldDB" id="A0A2W5ICF3"/>
<organism evidence="3 4">
    <name type="scientific">Lawsonella clevelandensis</name>
    <dbReference type="NCBI Taxonomy" id="1528099"/>
    <lineage>
        <taxon>Bacteria</taxon>
        <taxon>Bacillati</taxon>
        <taxon>Actinomycetota</taxon>
        <taxon>Actinomycetes</taxon>
        <taxon>Mycobacteriales</taxon>
        <taxon>Lawsonellaceae</taxon>
        <taxon>Lawsonella</taxon>
    </lineage>
</organism>
<dbReference type="PANTHER" id="PTHR21666">
    <property type="entry name" value="PEPTIDASE-RELATED"/>
    <property type="match status" value="1"/>
</dbReference>
<dbReference type="InterPro" id="IPR016047">
    <property type="entry name" value="M23ase_b-sheet_dom"/>
</dbReference>
<dbReference type="InterPro" id="IPR011055">
    <property type="entry name" value="Dup_hybrid_motif"/>
</dbReference>
<evidence type="ECO:0000313" key="4">
    <source>
        <dbReference type="Proteomes" id="UP000248606"/>
    </source>
</evidence>
<evidence type="ECO:0000259" key="2">
    <source>
        <dbReference type="Pfam" id="PF01551"/>
    </source>
</evidence>
<keyword evidence="1" id="KW-0732">Signal</keyword>
<feature type="signal peptide" evidence="1">
    <location>
        <begin position="1"/>
        <end position="25"/>
    </location>
</feature>
<dbReference type="Pfam" id="PF01551">
    <property type="entry name" value="Peptidase_M23"/>
    <property type="match status" value="1"/>
</dbReference>
<evidence type="ECO:0000256" key="1">
    <source>
        <dbReference type="SAM" id="SignalP"/>
    </source>
</evidence>
<dbReference type="Proteomes" id="UP000248606">
    <property type="component" value="Unassembled WGS sequence"/>
</dbReference>
<proteinExistence type="predicted"/>
<dbReference type="SUPFAM" id="SSF51261">
    <property type="entry name" value="Duplicated hybrid motif"/>
    <property type="match status" value="1"/>
</dbReference>
<evidence type="ECO:0000313" key="3">
    <source>
        <dbReference type="EMBL" id="PZP89805.1"/>
    </source>
</evidence>
<dbReference type="Gene3D" id="2.70.70.10">
    <property type="entry name" value="Glucose Permease (Domain IIA)"/>
    <property type="match status" value="1"/>
</dbReference>
<dbReference type="CDD" id="cd12797">
    <property type="entry name" value="M23_peptidase"/>
    <property type="match status" value="1"/>
</dbReference>
<feature type="domain" description="M23ase beta-sheet core" evidence="2">
    <location>
        <begin position="70"/>
        <end position="165"/>
    </location>
</feature>
<dbReference type="EMBL" id="QFOZ01000001">
    <property type="protein sequence ID" value="PZP89805.1"/>
    <property type="molecule type" value="Genomic_DNA"/>
</dbReference>
<dbReference type="RefSeq" id="WP_290595411.1">
    <property type="nucleotide sequence ID" value="NZ_CAKZIO010000003.1"/>
</dbReference>
<dbReference type="PANTHER" id="PTHR21666:SF270">
    <property type="entry name" value="MUREIN HYDROLASE ACTIVATOR ENVC"/>
    <property type="match status" value="1"/>
</dbReference>
<reference evidence="3 4" key="1">
    <citation type="submission" date="2017-08" db="EMBL/GenBank/DDBJ databases">
        <title>Infants hospitalized years apart are colonized by the same room-sourced microbial strains.</title>
        <authorList>
            <person name="Brooks B."/>
            <person name="Olm M.R."/>
            <person name="Firek B.A."/>
            <person name="Baker R."/>
            <person name="Thomas B.C."/>
            <person name="Morowitz M.J."/>
            <person name="Banfield J.F."/>
        </authorList>
    </citation>
    <scope>NUCLEOTIDE SEQUENCE [LARGE SCALE GENOMIC DNA]</scope>
    <source>
        <strain evidence="3">S2_006_000_R1_57</strain>
    </source>
</reference>
<feature type="chain" id="PRO_5038859911" description="M23ase beta-sheet core domain-containing protein" evidence="1">
    <location>
        <begin position="26"/>
        <end position="191"/>
    </location>
</feature>
<comment type="caution">
    <text evidence="3">The sequence shown here is derived from an EMBL/GenBank/DDBJ whole genome shotgun (WGS) entry which is preliminary data.</text>
</comment>
<sequence length="191" mass="20565">MSRIFRRVTASILTVVFTLAILLTAGNDTISQADTAVTYSPAHTASVYIPPVPGHTVRDFSVGPERWSRGHRGVDLSSRTNEAVHAAGAGIVTFAGVVVDRPLVVIDHGPSPLVPTGEHLFTIYEPITPLVEKNQQVQRGQIIGTVLAGHAGCTGVCLHWGARWGHGHNSGYLNPWLLIDSLPLSLLRWVD</sequence>
<name>A0A2W5ICF3_9ACTN</name>